<sequence length="117" mass="13887">MSEKIYRMKVKSVYPHYINKAEKKGRTKQEVDTIIKWQTGYTQEALEQQLEQEVTFEQFFKEAPELNPDRKKVKGVICGIRVEEIEDDIVQEVRYLDKMIDELAKGKTLDKIFRKST</sequence>
<dbReference type="EMBL" id="CP086654">
    <property type="protein sequence ID" value="UEX90344.1"/>
    <property type="molecule type" value="Genomic_DNA"/>
</dbReference>
<dbReference type="Gene3D" id="1.10.8.290">
    <property type="entry name" value="uncharacterized protein sp1917 domain"/>
    <property type="match status" value="1"/>
</dbReference>
<dbReference type="InterPro" id="IPR014580">
    <property type="entry name" value="UCP033199"/>
</dbReference>
<name>A0ABY3PDI1_9STAP</name>
<proteinExistence type="predicted"/>
<gene>
    <name evidence="1" type="ORF">LN051_01350</name>
</gene>
<protein>
    <submittedName>
        <fullName evidence="1">DUF2200 domain-containing protein</fullName>
    </submittedName>
</protein>
<evidence type="ECO:0000313" key="2">
    <source>
        <dbReference type="Proteomes" id="UP001197626"/>
    </source>
</evidence>
<dbReference type="PIRSF" id="PIRSF033199">
    <property type="entry name" value="UCP033199"/>
    <property type="match status" value="1"/>
</dbReference>
<keyword evidence="2" id="KW-1185">Reference proteome</keyword>
<reference evidence="1 2" key="1">
    <citation type="journal article" date="2022" name="Pathogens">
        <title>Staphylococcus ratti sp. nov. Isolated from a Lab Rat.</title>
        <authorList>
            <person name="Kovarovic V."/>
            <person name="Sedlacek I."/>
            <person name="Petras P."/>
            <person name="Kralova S."/>
            <person name="Maslanova I."/>
            <person name="Svec P."/>
            <person name="Neumann-Schaal M."/>
            <person name="Botka T."/>
            <person name="Gelbicova T."/>
            <person name="Stankova E."/>
            <person name="Doskar J."/>
            <person name="Pantucek R."/>
        </authorList>
    </citation>
    <scope>NUCLEOTIDE SEQUENCE [LARGE SCALE GENOMIC DNA]</scope>
    <source>
        <strain evidence="1 2">CCM 9025</strain>
    </source>
</reference>
<evidence type="ECO:0000313" key="1">
    <source>
        <dbReference type="EMBL" id="UEX90344.1"/>
    </source>
</evidence>
<dbReference type="Proteomes" id="UP001197626">
    <property type="component" value="Chromosome"/>
</dbReference>
<organism evidence="1 2">
    <name type="scientific">Staphylococcus ratti</name>
    <dbReference type="NCBI Taxonomy" id="2892440"/>
    <lineage>
        <taxon>Bacteria</taxon>
        <taxon>Bacillati</taxon>
        <taxon>Bacillota</taxon>
        <taxon>Bacilli</taxon>
        <taxon>Bacillales</taxon>
        <taxon>Staphylococcaceae</taxon>
        <taxon>Staphylococcus</taxon>
    </lineage>
</organism>
<dbReference type="InterPro" id="IPR023204">
    <property type="entry name" value="SP1917_dom_sf"/>
</dbReference>
<dbReference type="Pfam" id="PF09966">
    <property type="entry name" value="DUF2200"/>
    <property type="match status" value="1"/>
</dbReference>
<dbReference type="RefSeq" id="WP_229292840.1">
    <property type="nucleotide sequence ID" value="NZ_CP086654.1"/>
</dbReference>
<accession>A0ABY3PDI1</accession>